<keyword evidence="4" id="KW-1185">Reference proteome</keyword>
<reference evidence="3 4" key="1">
    <citation type="submission" date="2017-06" db="EMBL/GenBank/DDBJ databases">
        <title>Cmopartive genomic analysis of Ambrosia Fusariam Clade fungi.</title>
        <authorList>
            <person name="Stajich J.E."/>
            <person name="Carrillo J."/>
            <person name="Kijimoto T."/>
            <person name="Eskalen A."/>
            <person name="O'Donnell K."/>
            <person name="Kasson M."/>
        </authorList>
    </citation>
    <scope>NUCLEOTIDE SEQUENCE [LARGE SCALE GENOMIC DNA]</scope>
    <source>
        <strain evidence="3 4">NRRL 20438</strain>
    </source>
</reference>
<dbReference type="Pfam" id="PF07714">
    <property type="entry name" value="PK_Tyr_Ser-Thr"/>
    <property type="match status" value="1"/>
</dbReference>
<accession>A0A428T0Y3</accession>
<dbReference type="GO" id="GO:0005524">
    <property type="term" value="F:ATP binding"/>
    <property type="evidence" value="ECO:0007669"/>
    <property type="project" value="InterPro"/>
</dbReference>
<gene>
    <name evidence="3" type="ORF">CDV31_013773</name>
</gene>
<feature type="region of interest" description="Disordered" evidence="1">
    <location>
        <begin position="428"/>
        <end position="464"/>
    </location>
</feature>
<evidence type="ECO:0000256" key="1">
    <source>
        <dbReference type="SAM" id="MobiDB-lite"/>
    </source>
</evidence>
<feature type="compositionally biased region" description="Polar residues" evidence="1">
    <location>
        <begin position="428"/>
        <end position="437"/>
    </location>
</feature>
<dbReference type="PANTHER" id="PTHR24359">
    <property type="entry name" value="SERINE/THREONINE-PROTEIN KINASE SBK1"/>
    <property type="match status" value="1"/>
</dbReference>
<evidence type="ECO:0000259" key="2">
    <source>
        <dbReference type="PROSITE" id="PS50011"/>
    </source>
</evidence>
<feature type="region of interest" description="Disordered" evidence="1">
    <location>
        <begin position="101"/>
        <end position="142"/>
    </location>
</feature>
<feature type="compositionally biased region" description="Basic and acidic residues" evidence="1">
    <location>
        <begin position="438"/>
        <end position="464"/>
    </location>
</feature>
<comment type="caution">
    <text evidence="3">The sequence shown here is derived from an EMBL/GenBank/DDBJ whole genome shotgun (WGS) entry which is preliminary data.</text>
</comment>
<dbReference type="CDD" id="cd00180">
    <property type="entry name" value="PKc"/>
    <property type="match status" value="1"/>
</dbReference>
<evidence type="ECO:0000313" key="4">
    <source>
        <dbReference type="Proteomes" id="UP000288429"/>
    </source>
</evidence>
<feature type="domain" description="Protein kinase" evidence="2">
    <location>
        <begin position="561"/>
        <end position="910"/>
    </location>
</feature>
<dbReference type="PANTHER" id="PTHR24359:SF1">
    <property type="entry name" value="INHIBITOR OF NUCLEAR FACTOR KAPPA-B KINASE EPSILON SUBUNIT HOMOLOG 1-RELATED"/>
    <property type="match status" value="1"/>
</dbReference>
<dbReference type="InterPro" id="IPR000719">
    <property type="entry name" value="Prot_kinase_dom"/>
</dbReference>
<dbReference type="Proteomes" id="UP000288429">
    <property type="component" value="Unassembled WGS sequence"/>
</dbReference>
<feature type="region of interest" description="Disordered" evidence="1">
    <location>
        <begin position="315"/>
        <end position="353"/>
    </location>
</feature>
<feature type="compositionally biased region" description="Low complexity" evidence="1">
    <location>
        <begin position="101"/>
        <end position="110"/>
    </location>
</feature>
<organism evidence="3 4">
    <name type="scientific">Fusarium ambrosium</name>
    <dbReference type="NCBI Taxonomy" id="131363"/>
    <lineage>
        <taxon>Eukaryota</taxon>
        <taxon>Fungi</taxon>
        <taxon>Dikarya</taxon>
        <taxon>Ascomycota</taxon>
        <taxon>Pezizomycotina</taxon>
        <taxon>Sordariomycetes</taxon>
        <taxon>Hypocreomycetidae</taxon>
        <taxon>Hypocreales</taxon>
        <taxon>Nectriaceae</taxon>
        <taxon>Fusarium</taxon>
        <taxon>Fusarium solani species complex</taxon>
    </lineage>
</organism>
<dbReference type="SUPFAM" id="SSF56112">
    <property type="entry name" value="Protein kinase-like (PK-like)"/>
    <property type="match status" value="1"/>
</dbReference>
<protein>
    <recommendedName>
        <fullName evidence="2">Protein kinase domain-containing protein</fullName>
    </recommendedName>
</protein>
<dbReference type="Gene3D" id="1.10.510.10">
    <property type="entry name" value="Transferase(Phosphotransferase) domain 1"/>
    <property type="match status" value="2"/>
</dbReference>
<dbReference type="EMBL" id="NIZV01000291">
    <property type="protein sequence ID" value="RSL95715.1"/>
    <property type="molecule type" value="Genomic_DNA"/>
</dbReference>
<dbReference type="InterPro" id="IPR001245">
    <property type="entry name" value="Ser-Thr/Tyr_kinase_cat_dom"/>
</dbReference>
<dbReference type="Pfam" id="PF00069">
    <property type="entry name" value="Pkinase"/>
    <property type="match status" value="1"/>
</dbReference>
<dbReference type="GO" id="GO:0004674">
    <property type="term" value="F:protein serine/threonine kinase activity"/>
    <property type="evidence" value="ECO:0007669"/>
    <property type="project" value="TreeGrafter"/>
</dbReference>
<feature type="compositionally biased region" description="Basic and acidic residues" evidence="1">
    <location>
        <begin position="344"/>
        <end position="353"/>
    </location>
</feature>
<sequence length="949" mass="106712">MEQHDEGLEVSPTSDETLSDIRELSIRCRELLNRLSTDDGPADGTEARDLTASFNIWLANMGVFREGQQSLTSRLKNAPQISELVQQLLMALKQKGIILGDSQEGSSSAGESEDSSDRSSTSSYRLLSPSDDDEGPPPRSTVWTSIQHTMTGLRQLALTIRLAGARHRQERIQRFKNLDRNEQVCQLIQTLARQMADFRFPEASEPLRERMAESIATRRARFLYLEQHQKKTSTLNEPAPALEQKEDIIQEIPSGQQQSPMVLPPQQGNLGPSLQPSVILSTTDVTKLDLKQPQPAQKSAKRAESVSSVKISMGTIPSIPTLDTGVETEEPSAQLDDTQSEAQRGTEGKRDLEGVADTYELECRNDSCDCKKSEKDSVIGWSTAPGHQALEMKEMERVTQVWKDISDKKAIPHIEDKTLLDFAAKFTQNPSPLSQTNPEDRNKQTQRDPRDTSHRDDKGRIEHREGGEFMGVGGFMSWFLPTEADETTRKRFITRLERACKRSALSSENLFLPEGMVSALVTTDIVRQLMPRASDGLVEFVCCHAKKVFLTTLLSRHDKVYAAMSSFYEHGITDVALPIKALMKGAHGEVHVALKQMKDLGEPGYNVQAAWASEAAALDQINQLHNKHLIRCTGAFMTSKNYYIMFEWADGGTLRDVWMSQNVDYTALNGHRIMQVLEQLHGLAEALSMLHNRANDKHRHRDPSGPLSRAEIILESPSLNVPKVKLQVDSEDSDNTGEEHWRHGDLKPDNILLFKDAISPWLGTLKIADLGLAKQHAFATPQRGDLTFDYGRQTRLMYSTSQYVAPEVVIRPYEPRSRLYDIWSMGCIIFEFLIWLLYGYPGLQNFYREHPPTPRDTLYFTVNPTKDSAQLSDIVKQWMAYMLRFDPECNGQSPSAIGDLIKLVRDHLLVVALPQGNMGMGGTRQGADFLERTLGYDAMMCWKCVLCYS</sequence>
<dbReference type="InterPro" id="IPR011009">
    <property type="entry name" value="Kinase-like_dom_sf"/>
</dbReference>
<name>A0A428T0Y3_9HYPO</name>
<proteinExistence type="predicted"/>
<dbReference type="AlphaFoldDB" id="A0A428T0Y3"/>
<evidence type="ECO:0000313" key="3">
    <source>
        <dbReference type="EMBL" id="RSL95715.1"/>
    </source>
</evidence>
<dbReference type="PROSITE" id="PS50011">
    <property type="entry name" value="PROTEIN_KINASE_DOM"/>
    <property type="match status" value="1"/>
</dbReference>
<dbReference type="SMART" id="SM00220">
    <property type="entry name" value="S_TKc"/>
    <property type="match status" value="1"/>
</dbReference>